<organism evidence="2 3">
    <name type="scientific">Pandoraea faecigallinarum</name>
    <dbReference type="NCBI Taxonomy" id="656179"/>
    <lineage>
        <taxon>Bacteria</taxon>
        <taxon>Pseudomonadati</taxon>
        <taxon>Pseudomonadota</taxon>
        <taxon>Betaproteobacteria</taxon>
        <taxon>Burkholderiales</taxon>
        <taxon>Burkholderiaceae</taxon>
        <taxon>Pandoraea</taxon>
    </lineage>
</organism>
<dbReference type="PATRIC" id="fig|656179.3.peg.2281"/>
<dbReference type="OrthoDB" id="9135158at2"/>
<dbReference type="SMART" id="SM00421">
    <property type="entry name" value="HTH_LUXR"/>
    <property type="match status" value="1"/>
</dbReference>
<dbReference type="RefSeq" id="WP_047906323.1">
    <property type="nucleotide sequence ID" value="NZ_CP011807.3"/>
</dbReference>
<evidence type="ECO:0000313" key="2">
    <source>
        <dbReference type="EMBL" id="AKM30475.1"/>
    </source>
</evidence>
<dbReference type="InterPro" id="IPR000792">
    <property type="entry name" value="Tscrpt_reg_LuxR_C"/>
</dbReference>
<proteinExistence type="predicted"/>
<dbReference type="AlphaFoldDB" id="A0A0H3WS78"/>
<protein>
    <recommendedName>
        <fullName evidence="1">HTH luxR-type domain-containing protein</fullName>
    </recommendedName>
</protein>
<evidence type="ECO:0000259" key="1">
    <source>
        <dbReference type="SMART" id="SM00421"/>
    </source>
</evidence>
<dbReference type="Proteomes" id="UP000035651">
    <property type="component" value="Chromosome"/>
</dbReference>
<dbReference type="InterPro" id="IPR016032">
    <property type="entry name" value="Sig_transdc_resp-reg_C-effctor"/>
</dbReference>
<sequence>MSSRPLSRHSQRRARDAALAFGAGQANWDDVICATRDFFGADAASFVSTDKNTRTLRAFEQRGHDDKAGLEYIEHYHQFDDSRRRHWATHAGSWFESSVRDRHETPNDRLFWCDFMAPNHIGQITGIILANDDELAALSVQRITATTPNFAHAAAIADFGRLMRRAFIARRACTRERMDVLGHVLDPSREGYLVAADDARVVLAAPGTEALLGGDRQLVIDRGQLRHRAPAWQARLLAKLRETAVTGEPCNMVLPDGWGRAWRLALRRTGAGLSLGLGMSIGVRIERRDIFNLPDVAAFAELFRLSAAEARLCHYLVAGLTIDDCAEVVGVSAHTLRKQLGSALRKTGCTRQAELIRLLSGL</sequence>
<feature type="domain" description="HTH luxR-type" evidence="1">
    <location>
        <begin position="302"/>
        <end position="359"/>
    </location>
</feature>
<accession>A0A0H3WS78</accession>
<gene>
    <name evidence="2" type="ORF">AB870_10725</name>
</gene>
<dbReference type="GO" id="GO:0003677">
    <property type="term" value="F:DNA binding"/>
    <property type="evidence" value="ECO:0007669"/>
    <property type="project" value="InterPro"/>
</dbReference>
<dbReference type="Gene3D" id="1.10.10.10">
    <property type="entry name" value="Winged helix-like DNA-binding domain superfamily/Winged helix DNA-binding domain"/>
    <property type="match status" value="1"/>
</dbReference>
<dbReference type="InterPro" id="IPR036388">
    <property type="entry name" value="WH-like_DNA-bd_sf"/>
</dbReference>
<name>A0A0H3WS78_9BURK</name>
<reference evidence="2" key="1">
    <citation type="submission" date="2016-06" db="EMBL/GenBank/DDBJ databases">
        <title>Complete Genome Sequence of Pandoraea faecigallinarum DSM-23572.</title>
        <authorList>
            <person name="Yong D."/>
            <person name="Ee R."/>
            <person name="Lim Y.-L."/>
            <person name="Yin W.-F."/>
            <person name="Chan K.-G."/>
        </authorList>
    </citation>
    <scope>NUCLEOTIDE SEQUENCE</scope>
    <source>
        <strain evidence="2">DSM 23572</strain>
    </source>
</reference>
<evidence type="ECO:0000313" key="3">
    <source>
        <dbReference type="Proteomes" id="UP000035651"/>
    </source>
</evidence>
<dbReference type="KEGG" id="pfg:AB870_10725"/>
<dbReference type="GO" id="GO:0006355">
    <property type="term" value="P:regulation of DNA-templated transcription"/>
    <property type="evidence" value="ECO:0007669"/>
    <property type="project" value="InterPro"/>
</dbReference>
<dbReference type="EMBL" id="CP011807">
    <property type="protein sequence ID" value="AKM30475.1"/>
    <property type="molecule type" value="Genomic_DNA"/>
</dbReference>
<keyword evidence="3" id="KW-1185">Reference proteome</keyword>
<dbReference type="STRING" id="656179.AB870_10725"/>
<dbReference type="SUPFAM" id="SSF46894">
    <property type="entry name" value="C-terminal effector domain of the bipartite response regulators"/>
    <property type="match status" value="1"/>
</dbReference>